<protein>
    <submittedName>
        <fullName evidence="4">Esterase</fullName>
    </submittedName>
</protein>
<name>A0ABQ3ETY5_9ACTN</name>
<proteinExistence type="predicted"/>
<feature type="domain" description="Alpha/beta hydrolase fold-3" evidence="3">
    <location>
        <begin position="87"/>
        <end position="295"/>
    </location>
</feature>
<feature type="region of interest" description="Disordered" evidence="2">
    <location>
        <begin position="1"/>
        <end position="30"/>
    </location>
</feature>
<evidence type="ECO:0000259" key="3">
    <source>
        <dbReference type="Pfam" id="PF07859"/>
    </source>
</evidence>
<dbReference type="EMBL" id="BMVP01000003">
    <property type="protein sequence ID" value="GHB50369.1"/>
    <property type="molecule type" value="Genomic_DNA"/>
</dbReference>
<dbReference type="Pfam" id="PF07859">
    <property type="entry name" value="Abhydrolase_3"/>
    <property type="match status" value="1"/>
</dbReference>
<gene>
    <name evidence="4" type="primary">aes</name>
    <name evidence="4" type="ORF">GCM10010347_19860</name>
</gene>
<organism evidence="4 5">
    <name type="scientific">Streptomyces cirratus</name>
    <dbReference type="NCBI Taxonomy" id="68187"/>
    <lineage>
        <taxon>Bacteria</taxon>
        <taxon>Bacillati</taxon>
        <taxon>Actinomycetota</taxon>
        <taxon>Actinomycetes</taxon>
        <taxon>Kitasatosporales</taxon>
        <taxon>Streptomycetaceae</taxon>
        <taxon>Streptomyces</taxon>
    </lineage>
</organism>
<dbReference type="SUPFAM" id="SSF53474">
    <property type="entry name" value="alpha/beta-Hydrolases"/>
    <property type="match status" value="1"/>
</dbReference>
<dbReference type="Gene3D" id="3.40.50.1820">
    <property type="entry name" value="alpha/beta hydrolase"/>
    <property type="match status" value="1"/>
</dbReference>
<reference evidence="5" key="1">
    <citation type="journal article" date="2019" name="Int. J. Syst. Evol. Microbiol.">
        <title>The Global Catalogue of Microorganisms (GCM) 10K type strain sequencing project: providing services to taxonomists for standard genome sequencing and annotation.</title>
        <authorList>
            <consortium name="The Broad Institute Genomics Platform"/>
            <consortium name="The Broad Institute Genome Sequencing Center for Infectious Disease"/>
            <person name="Wu L."/>
            <person name="Ma J."/>
        </authorList>
    </citation>
    <scope>NUCLEOTIDE SEQUENCE [LARGE SCALE GENOMIC DNA]</scope>
    <source>
        <strain evidence="5">JCM 4738</strain>
    </source>
</reference>
<sequence>MPMSSSRSSPVLEPAAKELADATSAHPRIYEVPPENGREILDGLQAGEGVDKPAVDEEWVSVDAGEYGPVRARVVRPRGATGTLPVVLYIHGAGWVFGDEKTHDRLVRELAVGSDAAVVFPVYDLAPEAKYPTQIEQNYAVGKWITQNAEDQNLDASRFAVCGDSVGGNMSAVFALMAKERGDIRVAAQILLYPVTDANFDTPSYEQFADGYYLTRDGMKWFWDAYTTDPEQRSEIYASPLRADIEQLRGLPATLVITDEADVLRDEGEAYAAKLREAGVDVTAVRVLGMVHDFLMLDSLRDSKATLVARTLAIEALRRALHE</sequence>
<dbReference type="InterPro" id="IPR050300">
    <property type="entry name" value="GDXG_lipolytic_enzyme"/>
</dbReference>
<dbReference type="InterPro" id="IPR029058">
    <property type="entry name" value="AB_hydrolase_fold"/>
</dbReference>
<evidence type="ECO:0000256" key="1">
    <source>
        <dbReference type="ARBA" id="ARBA00022801"/>
    </source>
</evidence>
<dbReference type="PANTHER" id="PTHR48081">
    <property type="entry name" value="AB HYDROLASE SUPERFAMILY PROTEIN C4A8.06C"/>
    <property type="match status" value="1"/>
</dbReference>
<dbReference type="PANTHER" id="PTHR48081:SF8">
    <property type="entry name" value="ALPHA_BETA HYDROLASE FOLD-3 DOMAIN-CONTAINING PROTEIN-RELATED"/>
    <property type="match status" value="1"/>
</dbReference>
<dbReference type="InterPro" id="IPR013094">
    <property type="entry name" value="AB_hydrolase_3"/>
</dbReference>
<accession>A0ABQ3ETY5</accession>
<keyword evidence="1" id="KW-0378">Hydrolase</keyword>
<evidence type="ECO:0000313" key="4">
    <source>
        <dbReference type="EMBL" id="GHB50369.1"/>
    </source>
</evidence>
<evidence type="ECO:0000313" key="5">
    <source>
        <dbReference type="Proteomes" id="UP000642673"/>
    </source>
</evidence>
<evidence type="ECO:0000256" key="2">
    <source>
        <dbReference type="SAM" id="MobiDB-lite"/>
    </source>
</evidence>
<dbReference type="Proteomes" id="UP000642673">
    <property type="component" value="Unassembled WGS sequence"/>
</dbReference>
<comment type="caution">
    <text evidence="4">The sequence shown here is derived from an EMBL/GenBank/DDBJ whole genome shotgun (WGS) entry which is preliminary data.</text>
</comment>
<keyword evidence="5" id="KW-1185">Reference proteome</keyword>